<reference evidence="1" key="1">
    <citation type="submission" date="2020-05" db="EMBL/GenBank/DDBJ databases">
        <authorList>
            <person name="Chiriac C."/>
            <person name="Salcher M."/>
            <person name="Ghai R."/>
            <person name="Kavagutti S V."/>
        </authorList>
    </citation>
    <scope>NUCLEOTIDE SEQUENCE</scope>
</reference>
<gene>
    <name evidence="1" type="ORF">UFOPK3241_00966</name>
</gene>
<proteinExistence type="predicted"/>
<evidence type="ECO:0000313" key="1">
    <source>
        <dbReference type="EMBL" id="CAB4843993.1"/>
    </source>
</evidence>
<organism evidence="1">
    <name type="scientific">freshwater metagenome</name>
    <dbReference type="NCBI Taxonomy" id="449393"/>
    <lineage>
        <taxon>unclassified sequences</taxon>
        <taxon>metagenomes</taxon>
        <taxon>ecological metagenomes</taxon>
    </lineage>
</organism>
<name>A0A6J7BI10_9ZZZZ</name>
<protein>
    <submittedName>
        <fullName evidence="1">Unannotated protein</fullName>
    </submittedName>
</protein>
<accession>A0A6J7BI10</accession>
<dbReference type="EMBL" id="CAFAZX010000055">
    <property type="protein sequence ID" value="CAB4843993.1"/>
    <property type="molecule type" value="Genomic_DNA"/>
</dbReference>
<dbReference type="AlphaFoldDB" id="A0A6J7BI10"/>
<sequence>MYAVSVASHEVHKLSTFGVVLEELEKGTLKPFVVCTSLVKYETRLLLLFPEVAAVVERSIAPVEAVSN</sequence>